<feature type="binding site" evidence="11">
    <location>
        <begin position="282"/>
        <end position="283"/>
    </location>
    <ligand>
        <name>4-CDP-2-C-methyl-D-erythritol 2-phosphate</name>
        <dbReference type="ChEBI" id="CHEBI:57919"/>
    </ligand>
</feature>
<keyword evidence="9 11" id="KW-0456">Lyase</keyword>
<dbReference type="EC" id="4.6.1.12" evidence="11"/>
<feature type="domain" description="2-C-methyl-D-erythritol 2,4-cyclodiphosphate synthase" evidence="12">
    <location>
        <begin position="249"/>
        <end position="402"/>
    </location>
</feature>
<dbReference type="Gene3D" id="3.90.550.10">
    <property type="entry name" value="Spore Coat Polysaccharide Biosynthesis Protein SpsA, Chain A"/>
    <property type="match status" value="1"/>
</dbReference>
<protein>
    <recommendedName>
        <fullName evidence="11">Bifunctional enzyme IspD/IspF</fullName>
    </recommendedName>
    <domain>
        <recommendedName>
            <fullName evidence="11">2-C-methyl-D-erythritol 4-phosphate cytidylyltransferase</fullName>
            <ecNumber evidence="11">2.7.7.60</ecNumber>
        </recommendedName>
        <alternativeName>
            <fullName evidence="11">4-diphosphocytidyl-2C-methyl-D-erythritol synthase</fullName>
        </alternativeName>
        <alternativeName>
            <fullName evidence="11">MEP cytidylyltransferase</fullName>
            <shortName evidence="11">MCT</shortName>
        </alternativeName>
    </domain>
    <domain>
        <recommendedName>
            <fullName evidence="11">2-C-methyl-D-erythritol 2,4-cyclodiphosphate synthase</fullName>
            <shortName evidence="11">MECDP-synthase</shortName>
            <shortName evidence="11">MECPP-synthase</shortName>
            <shortName evidence="11">MECPS</shortName>
            <ecNumber evidence="11">4.6.1.12</ecNumber>
        </recommendedName>
    </domain>
</protein>
<dbReference type="EMBL" id="SJST01000006">
    <property type="protein sequence ID" value="TCD13247.1"/>
    <property type="molecule type" value="Genomic_DNA"/>
</dbReference>
<dbReference type="InterPro" id="IPR020555">
    <property type="entry name" value="MECDP_synthase_CS"/>
</dbReference>
<feature type="binding site" evidence="11">
    <location>
        <position position="258"/>
    </location>
    <ligand>
        <name>a divalent metal cation</name>
        <dbReference type="ChEBI" id="CHEBI:60240"/>
    </ligand>
</feature>
<feature type="binding site" evidence="11">
    <location>
        <begin position="304"/>
        <end position="306"/>
    </location>
    <ligand>
        <name>4-CDP-2-C-methyl-D-erythritol 2-phosphate</name>
        <dbReference type="ChEBI" id="CHEBI:57919"/>
    </ligand>
</feature>
<keyword evidence="14" id="KW-1185">Reference proteome</keyword>
<dbReference type="NCBIfam" id="NF006899">
    <property type="entry name" value="PRK09382.1"/>
    <property type="match status" value="1"/>
</dbReference>
<organism evidence="13 14">
    <name type="scientific">Oricola cellulosilytica</name>
    <dbReference type="NCBI Taxonomy" id="1429082"/>
    <lineage>
        <taxon>Bacteria</taxon>
        <taxon>Pseudomonadati</taxon>
        <taxon>Pseudomonadota</taxon>
        <taxon>Alphaproteobacteria</taxon>
        <taxon>Hyphomicrobiales</taxon>
        <taxon>Ahrensiaceae</taxon>
        <taxon>Oricola</taxon>
    </lineage>
</organism>
<feature type="binding site" evidence="11">
    <location>
        <begin position="380"/>
        <end position="383"/>
    </location>
    <ligand>
        <name>4-CDP-2-C-methyl-D-erythritol 2-phosphate</name>
        <dbReference type="ChEBI" id="CHEBI:57919"/>
    </ligand>
</feature>
<evidence type="ECO:0000256" key="5">
    <source>
        <dbReference type="ARBA" id="ARBA00022679"/>
    </source>
</evidence>
<dbReference type="HAMAP" id="MF_00108">
    <property type="entry name" value="IspD"/>
    <property type="match status" value="1"/>
</dbReference>
<dbReference type="GO" id="GO:0050518">
    <property type="term" value="F:2-C-methyl-D-erythritol 4-phosphate cytidylyltransferase activity"/>
    <property type="evidence" value="ECO:0007669"/>
    <property type="project" value="UniProtKB-UniRule"/>
</dbReference>
<dbReference type="Gene3D" id="3.30.1330.50">
    <property type="entry name" value="2-C-methyl-D-erythritol 2,4-cyclodiphosphate synthase"/>
    <property type="match status" value="1"/>
</dbReference>
<keyword evidence="6 11" id="KW-0548">Nucleotidyltransferase</keyword>
<feature type="site" description="Positions MEP for the nucleophilic attack" evidence="11">
    <location>
        <position position="167"/>
    </location>
</feature>
<dbReference type="NCBIfam" id="TIGR00453">
    <property type="entry name" value="ispD"/>
    <property type="match status" value="1"/>
</dbReference>
<keyword evidence="5 11" id="KW-0808">Transferase</keyword>
<dbReference type="PROSITE" id="PS01350">
    <property type="entry name" value="ISPF"/>
    <property type="match status" value="1"/>
</dbReference>
<feature type="region of interest" description="2-C-methyl-D-erythritol 2,4-cyclodiphosphate synthase" evidence="11">
    <location>
        <begin position="250"/>
        <end position="423"/>
    </location>
</feature>
<name>A0A4R0PAN6_9HYPH</name>
<comment type="catalytic activity">
    <reaction evidence="11">
        <text>2-C-methyl-D-erythritol 4-phosphate + CTP + H(+) = 4-CDP-2-C-methyl-D-erythritol + diphosphate</text>
        <dbReference type="Rhea" id="RHEA:13429"/>
        <dbReference type="ChEBI" id="CHEBI:15378"/>
        <dbReference type="ChEBI" id="CHEBI:33019"/>
        <dbReference type="ChEBI" id="CHEBI:37563"/>
        <dbReference type="ChEBI" id="CHEBI:57823"/>
        <dbReference type="ChEBI" id="CHEBI:58262"/>
        <dbReference type="EC" id="2.7.7.60"/>
    </reaction>
</comment>
<dbReference type="SUPFAM" id="SSF69765">
    <property type="entry name" value="IpsF-like"/>
    <property type="match status" value="1"/>
</dbReference>
<comment type="pathway">
    <text evidence="3 11">Isoprenoid biosynthesis; isopentenyl diphosphate biosynthesis via DXP pathway; isopentenyl diphosphate from 1-deoxy-D-xylulose 5-phosphate: step 4/6.</text>
</comment>
<dbReference type="GO" id="GO:0016114">
    <property type="term" value="P:terpenoid biosynthetic process"/>
    <property type="evidence" value="ECO:0007669"/>
    <property type="project" value="InterPro"/>
</dbReference>
<dbReference type="OrthoDB" id="9804336at2"/>
<evidence type="ECO:0000256" key="1">
    <source>
        <dbReference type="ARBA" id="ARBA00000200"/>
    </source>
</evidence>
<gene>
    <name evidence="11" type="primary">ispDF</name>
    <name evidence="13" type="ORF">E0D97_14135</name>
</gene>
<dbReference type="SUPFAM" id="SSF53448">
    <property type="entry name" value="Nucleotide-diphospho-sugar transferases"/>
    <property type="match status" value="1"/>
</dbReference>
<evidence type="ECO:0000256" key="6">
    <source>
        <dbReference type="ARBA" id="ARBA00022695"/>
    </source>
</evidence>
<feature type="site" description="Transition state stabilizer" evidence="11">
    <location>
        <position position="282"/>
    </location>
</feature>
<dbReference type="InterPro" id="IPR026596">
    <property type="entry name" value="IspD/F"/>
</dbReference>
<reference evidence="13 14" key="1">
    <citation type="journal article" date="2015" name="Antonie Van Leeuwenhoek">
        <title>Oricola cellulosilytica gen. nov., sp. nov., a cellulose-degrading bacterium of the family Phyllobacteriaceae isolated from surface seashore water, and emended descriptions of Mesorhizobium loti and Phyllobacterium myrsinacearum.</title>
        <authorList>
            <person name="Hameed A."/>
            <person name="Shahina M."/>
            <person name="Lai W.A."/>
            <person name="Lin S.Y."/>
            <person name="Young L.S."/>
            <person name="Liu Y.C."/>
            <person name="Hsu Y.H."/>
            <person name="Young C.C."/>
        </authorList>
    </citation>
    <scope>NUCLEOTIDE SEQUENCE [LARGE SCALE GENOMIC DNA]</scope>
    <source>
        <strain evidence="13 14">KCTC 52183</strain>
    </source>
</reference>
<dbReference type="PANTHER" id="PTHR43181:SF1">
    <property type="entry name" value="2-C-METHYL-D-ERYTHRITOL 2,4-CYCLODIPHOSPHATE SYNTHASE, CHLOROPLASTIC"/>
    <property type="match status" value="1"/>
</dbReference>
<comment type="similarity">
    <text evidence="11">In the C-terminal section; belongs to the IspF family.</text>
</comment>
<dbReference type="InterPro" id="IPR003526">
    <property type="entry name" value="MECDP_synthase"/>
</dbReference>
<comment type="similarity">
    <text evidence="4">Belongs to the IspF family.</text>
</comment>
<feature type="binding site" evidence="11">
    <location>
        <position position="387"/>
    </location>
    <ligand>
        <name>4-CDP-2-C-methyl-D-erythritol 2-phosphate</name>
        <dbReference type="ChEBI" id="CHEBI:57919"/>
    </ligand>
</feature>
<feature type="site" description="Transition state stabilizer" evidence="11">
    <location>
        <position position="32"/>
    </location>
</feature>
<comment type="catalytic activity">
    <reaction evidence="1 11">
        <text>4-CDP-2-C-methyl-D-erythritol 2-phosphate = 2-C-methyl-D-erythritol 2,4-cyclic diphosphate + CMP</text>
        <dbReference type="Rhea" id="RHEA:23864"/>
        <dbReference type="ChEBI" id="CHEBI:57919"/>
        <dbReference type="ChEBI" id="CHEBI:58483"/>
        <dbReference type="ChEBI" id="CHEBI:60377"/>
        <dbReference type="EC" id="4.6.1.12"/>
    </reaction>
</comment>
<feature type="binding site" evidence="11">
    <location>
        <position position="256"/>
    </location>
    <ligand>
        <name>a divalent metal cation</name>
        <dbReference type="ChEBI" id="CHEBI:60240"/>
    </ligand>
</feature>
<evidence type="ECO:0000313" key="14">
    <source>
        <dbReference type="Proteomes" id="UP000291301"/>
    </source>
</evidence>
<evidence type="ECO:0000256" key="8">
    <source>
        <dbReference type="ARBA" id="ARBA00023229"/>
    </source>
</evidence>
<evidence type="ECO:0000256" key="4">
    <source>
        <dbReference type="ARBA" id="ARBA00008480"/>
    </source>
</evidence>
<dbReference type="EC" id="2.7.7.60" evidence="11"/>
<comment type="caution">
    <text evidence="11">Lacks conserved residue(s) required for the propagation of feature annotation.</text>
</comment>
<evidence type="ECO:0000256" key="3">
    <source>
        <dbReference type="ARBA" id="ARBA00004709"/>
    </source>
</evidence>
<dbReference type="AlphaFoldDB" id="A0A4R0PAN6"/>
<feature type="binding site" evidence="11">
    <location>
        <begin position="256"/>
        <end position="258"/>
    </location>
    <ligand>
        <name>4-CDP-2-C-methyl-D-erythritol 2-phosphate</name>
        <dbReference type="ChEBI" id="CHEBI:57919"/>
    </ligand>
</feature>
<dbReference type="HAMAP" id="MF_00107">
    <property type="entry name" value="IspF"/>
    <property type="match status" value="1"/>
</dbReference>
<feature type="site" description="Transition state stabilizer" evidence="11">
    <location>
        <position position="381"/>
    </location>
</feature>
<comment type="similarity">
    <text evidence="11">In the N-terminal section; belongs to the IspD/TarI cytidylyltransferase family. IspD subfamily.</text>
</comment>
<sequence>MQQRESPQVTFGVVIVAAGRGERAGLSDLGPKQYRYLASIPVIARTLEAIRAWSATCPIIIVRHADDGDLLERAIGTLLAETHVVVGGVTRQASVREGLLALTSLPSPPTHVFIHDAARPFVSQRMLTDMVAAISKAPSHGVVPALPIAETIKHVDSNGRVLKTVTRDGLFTAQTPQGFHLDAIVDVHRRAAQISDERFTDDASLFEWADLPVTIVVGDSRNVKLTYQQDFEDAERMLLADKQPKFPDIRVGHGYDTHQLVGGTHITLCGVSIPHHRTLAGHSDADVGLHALTDALLASVAAGDIGTHFPPSDPQWRNAASHVFLTRAAELVSERGGCITHCDVTLLCETPKIGPYRDAMRTAISKILELETNRISVKATTNEKIGFVGREEGIAAMATATVAFAGSINAREEQQITDDRRGH</sequence>
<evidence type="ECO:0000313" key="13">
    <source>
        <dbReference type="EMBL" id="TCD13247.1"/>
    </source>
</evidence>
<dbReference type="NCBIfam" id="TIGR00151">
    <property type="entry name" value="ispF"/>
    <property type="match status" value="1"/>
</dbReference>
<dbReference type="RefSeq" id="WP_131570058.1">
    <property type="nucleotide sequence ID" value="NZ_JAINFK010000005.1"/>
</dbReference>
<proteinExistence type="inferred from homology"/>
<dbReference type="InterPro" id="IPR036571">
    <property type="entry name" value="MECDP_synthase_sf"/>
</dbReference>
<evidence type="ECO:0000256" key="2">
    <source>
        <dbReference type="ARBA" id="ARBA00001968"/>
    </source>
</evidence>
<feature type="region of interest" description="2-C-methyl-D-erythritol 4-phosphate cytidylyltransferase" evidence="11">
    <location>
        <begin position="1"/>
        <end position="249"/>
    </location>
</feature>
<dbReference type="InterPro" id="IPR001228">
    <property type="entry name" value="IspD"/>
</dbReference>
<dbReference type="CDD" id="cd02516">
    <property type="entry name" value="CDP-ME_synthetase"/>
    <property type="match status" value="1"/>
</dbReference>
<keyword evidence="7 11" id="KW-0479">Metal-binding</keyword>
<keyword evidence="8 11" id="KW-0414">Isoprene biosynthesis</keyword>
<evidence type="ECO:0000259" key="12">
    <source>
        <dbReference type="Pfam" id="PF02542"/>
    </source>
</evidence>
<dbReference type="GO" id="GO:0019288">
    <property type="term" value="P:isopentenyl diphosphate biosynthetic process, methylerythritol 4-phosphate pathway"/>
    <property type="evidence" value="ECO:0007669"/>
    <property type="project" value="UniProtKB-UniRule"/>
</dbReference>
<dbReference type="GO" id="GO:0046872">
    <property type="term" value="F:metal ion binding"/>
    <property type="evidence" value="ECO:0007669"/>
    <property type="project" value="UniProtKB-KW"/>
</dbReference>
<comment type="pathway">
    <text evidence="11">Isoprenoid biosynthesis; isopentenyl diphosphate biosynthesis via DXP pathway; isopentenyl diphosphate from 1-deoxy-D-xylulose 5-phosphate: step 2/6.</text>
</comment>
<dbReference type="InterPro" id="IPR034683">
    <property type="entry name" value="IspD/TarI"/>
</dbReference>
<comment type="caution">
    <text evidence="13">The sequence shown here is derived from an EMBL/GenBank/DDBJ whole genome shotgun (WGS) entry which is preliminary data.</text>
</comment>
<comment type="function">
    <text evidence="11">Bifunctional enzyme that catalyzes the formation of 4-diphosphocytidyl-2-C-methyl-D-erythritol from CTP and 2-C-methyl-D-erythritol 4-phosphate (MEP) (IspD), and catalyzes the conversion of 4-diphosphocytidyl-2-C-methyl-D-erythritol 2-phosphate (CDP-ME2P) to 2-C-methyl-D-erythritol 2,4-cyclodiphosphate (ME-CPP) with a corresponding release of cytidine 5-monophosphate (CMP) (IspF).</text>
</comment>
<feature type="binding site" evidence="11">
    <location>
        <position position="290"/>
    </location>
    <ligand>
        <name>a divalent metal cation</name>
        <dbReference type="ChEBI" id="CHEBI:60240"/>
    </ligand>
</feature>
<comment type="cofactor">
    <cofactor evidence="2 11">
        <name>a divalent metal cation</name>
        <dbReference type="ChEBI" id="CHEBI:60240"/>
    </cofactor>
</comment>
<dbReference type="PANTHER" id="PTHR43181">
    <property type="entry name" value="2-C-METHYL-D-ERYTHRITOL 2,4-CYCLODIPHOSPHATE SYNTHASE, CHLOROPLASTIC"/>
    <property type="match status" value="1"/>
</dbReference>
<dbReference type="UniPathway" id="UPA00056">
    <property type="reaction ID" value="UER00093"/>
</dbReference>
<dbReference type="Pfam" id="PF01128">
    <property type="entry name" value="IspD"/>
    <property type="match status" value="1"/>
</dbReference>
<feature type="binding site" evidence="11">
    <location>
        <position position="390"/>
    </location>
    <ligand>
        <name>4-CDP-2-C-methyl-D-erythritol 2-phosphate</name>
        <dbReference type="ChEBI" id="CHEBI:57919"/>
    </ligand>
</feature>
<feature type="site" description="Positions MEP for the nucleophilic attack" evidence="11">
    <location>
        <position position="224"/>
    </location>
</feature>
<dbReference type="HAMAP" id="MF_01520">
    <property type="entry name" value="IspDF"/>
    <property type="match status" value="1"/>
</dbReference>
<evidence type="ECO:0000256" key="9">
    <source>
        <dbReference type="ARBA" id="ARBA00023239"/>
    </source>
</evidence>
<dbReference type="FunFam" id="3.90.550.10:FF:000003">
    <property type="entry name" value="2-C-methyl-D-erythritol 4-phosphate cytidylyltransferase"/>
    <property type="match status" value="1"/>
</dbReference>
<dbReference type="Proteomes" id="UP000291301">
    <property type="component" value="Unassembled WGS sequence"/>
</dbReference>
<dbReference type="InterPro" id="IPR029044">
    <property type="entry name" value="Nucleotide-diphossugar_trans"/>
</dbReference>
<feature type="site" description="Transition state stabilizer" evidence="11">
    <location>
        <position position="23"/>
    </location>
</feature>
<accession>A0A4R0PAN6</accession>
<dbReference type="Pfam" id="PF02542">
    <property type="entry name" value="YgbB"/>
    <property type="match status" value="1"/>
</dbReference>
<keyword evidence="10 11" id="KW-0511">Multifunctional enzyme</keyword>
<evidence type="ECO:0000256" key="7">
    <source>
        <dbReference type="ARBA" id="ARBA00022723"/>
    </source>
</evidence>
<dbReference type="CDD" id="cd00554">
    <property type="entry name" value="MECDP_synthase"/>
    <property type="match status" value="1"/>
</dbReference>
<evidence type="ECO:0000256" key="11">
    <source>
        <dbReference type="HAMAP-Rule" id="MF_01520"/>
    </source>
</evidence>
<evidence type="ECO:0000256" key="10">
    <source>
        <dbReference type="ARBA" id="ARBA00023268"/>
    </source>
</evidence>
<dbReference type="GO" id="GO:0008685">
    <property type="term" value="F:2-C-methyl-D-erythritol 2,4-cyclodiphosphate synthase activity"/>
    <property type="evidence" value="ECO:0007669"/>
    <property type="project" value="UniProtKB-UniRule"/>
</dbReference>